<keyword evidence="1 2" id="KW-0694">RNA-binding</keyword>
<evidence type="ECO:0000256" key="1">
    <source>
        <dbReference type="ARBA" id="ARBA00022884"/>
    </source>
</evidence>
<proteinExistence type="predicted"/>
<protein>
    <submittedName>
        <fullName evidence="5">G3002 protein</fullName>
    </submittedName>
</protein>
<gene>
    <name evidence="5" type="primary">g3002</name>
    <name evidence="5" type="ORF">VP750_LOCUS2566</name>
</gene>
<dbReference type="InterPro" id="IPR035979">
    <property type="entry name" value="RBD_domain_sf"/>
</dbReference>
<dbReference type="InterPro" id="IPR000504">
    <property type="entry name" value="RRM_dom"/>
</dbReference>
<evidence type="ECO:0000259" key="4">
    <source>
        <dbReference type="PROSITE" id="PS50102"/>
    </source>
</evidence>
<feature type="region of interest" description="Disordered" evidence="3">
    <location>
        <begin position="361"/>
        <end position="383"/>
    </location>
</feature>
<feature type="domain" description="RRM" evidence="4">
    <location>
        <begin position="163"/>
        <end position="245"/>
    </location>
</feature>
<feature type="region of interest" description="Disordered" evidence="3">
    <location>
        <begin position="1"/>
        <end position="83"/>
    </location>
</feature>
<dbReference type="InterPro" id="IPR012677">
    <property type="entry name" value="Nucleotide-bd_a/b_plait_sf"/>
</dbReference>
<evidence type="ECO:0000313" key="5">
    <source>
        <dbReference type="EMBL" id="CAL5220907.1"/>
    </source>
</evidence>
<organism evidence="5 6">
    <name type="scientific">Coccomyxa viridis</name>
    <dbReference type="NCBI Taxonomy" id="1274662"/>
    <lineage>
        <taxon>Eukaryota</taxon>
        <taxon>Viridiplantae</taxon>
        <taxon>Chlorophyta</taxon>
        <taxon>core chlorophytes</taxon>
        <taxon>Trebouxiophyceae</taxon>
        <taxon>Trebouxiophyceae incertae sedis</taxon>
        <taxon>Coccomyxaceae</taxon>
        <taxon>Coccomyxa</taxon>
    </lineage>
</organism>
<reference evidence="5 6" key="1">
    <citation type="submission" date="2024-06" db="EMBL/GenBank/DDBJ databases">
        <authorList>
            <person name="Kraege A."/>
            <person name="Thomma B."/>
        </authorList>
    </citation>
    <scope>NUCLEOTIDE SEQUENCE [LARGE SCALE GENOMIC DNA]</scope>
</reference>
<accession>A0ABP1FTP4</accession>
<dbReference type="CDD" id="cd00590">
    <property type="entry name" value="RRM_SF"/>
    <property type="match status" value="2"/>
</dbReference>
<sequence>MAEEAAFEQEQEQEEALDYTEGLEGEEAVVTAEEADAAPVQEDPAEEEPTDGAENGTAENGTEEPLSADDPTAQPPHGTEVFVGGVPRTATEEQLSVFAAEVGEVHGITLLREPQNPEHNRGFGFIKYKTRDAANAALQTLGGKQMADFPGQSLRVAPSQSKHKLYVGNIPKELTTDTLKQELSSAVKGVDAVELLMSKDFPGQNRGFAFVEFYNHACAQAAKNALSAPTYTMGGRTLNVAYAEPKQHEQQQAQQQPQAQPKVIYVGNLPNSANETNIKELFDTFSGGEVTKVVIPPAKPDKPNREFGFIHFAAKETVDKLIADAGQGTKPEMDGKTLEIKAAKPQVFPDQQQGFGGGRGGGFGGGRGGPRGRGGFVPRGRGRGGFGGRGGYNDYNNQGGGYGGYDEWGGGGGYGGYEEGYGQDAYMGYGGGYEDYNGGGYDSSYGGVAGASGMAMVPMMLPNGQVGYVLQGGGAGAAAGGYGGGPTPGGPMRSGGRGGGYSGRSSGGPRGRGRGGSGGRRFQPY</sequence>
<feature type="domain" description="RRM" evidence="4">
    <location>
        <begin position="262"/>
        <end position="345"/>
    </location>
</feature>
<dbReference type="Gene3D" id="3.30.70.330">
    <property type="match status" value="3"/>
</dbReference>
<dbReference type="SMART" id="SM00360">
    <property type="entry name" value="RRM"/>
    <property type="match status" value="3"/>
</dbReference>
<feature type="region of interest" description="Disordered" evidence="3">
    <location>
        <begin position="479"/>
        <end position="525"/>
    </location>
</feature>
<feature type="domain" description="RRM" evidence="4">
    <location>
        <begin position="79"/>
        <end position="161"/>
    </location>
</feature>
<dbReference type="PROSITE" id="PS50102">
    <property type="entry name" value="RRM"/>
    <property type="match status" value="3"/>
</dbReference>
<feature type="compositionally biased region" description="Gly residues" evidence="3">
    <location>
        <begin position="479"/>
        <end position="519"/>
    </location>
</feature>
<dbReference type="EMBL" id="CAXHTA020000004">
    <property type="protein sequence ID" value="CAL5220907.1"/>
    <property type="molecule type" value="Genomic_DNA"/>
</dbReference>
<comment type="caution">
    <text evidence="5">The sequence shown here is derived from an EMBL/GenBank/DDBJ whole genome shotgun (WGS) entry which is preliminary data.</text>
</comment>
<dbReference type="SUPFAM" id="SSF54928">
    <property type="entry name" value="RNA-binding domain, RBD"/>
    <property type="match status" value="3"/>
</dbReference>
<evidence type="ECO:0000256" key="2">
    <source>
        <dbReference type="PROSITE-ProRule" id="PRU00176"/>
    </source>
</evidence>
<dbReference type="Pfam" id="PF00076">
    <property type="entry name" value="RRM_1"/>
    <property type="match status" value="3"/>
</dbReference>
<name>A0ABP1FTP4_9CHLO</name>
<evidence type="ECO:0000313" key="6">
    <source>
        <dbReference type="Proteomes" id="UP001497392"/>
    </source>
</evidence>
<keyword evidence="6" id="KW-1185">Reference proteome</keyword>
<dbReference type="PANTHER" id="PTHR21245">
    <property type="entry name" value="HETEROGENEOUS NUCLEAR RIBONUCLEOPROTEIN"/>
    <property type="match status" value="1"/>
</dbReference>
<evidence type="ECO:0000256" key="3">
    <source>
        <dbReference type="SAM" id="MobiDB-lite"/>
    </source>
</evidence>
<dbReference type="Proteomes" id="UP001497392">
    <property type="component" value="Unassembled WGS sequence"/>
</dbReference>
<feature type="compositionally biased region" description="Acidic residues" evidence="3">
    <location>
        <begin position="1"/>
        <end position="27"/>
    </location>
</feature>